<protein>
    <submittedName>
        <fullName evidence="2">Cell division protein FtsZ like 2-2, chloroplastic</fullName>
    </submittedName>
</protein>
<dbReference type="GO" id="GO:0051301">
    <property type="term" value="P:cell division"/>
    <property type="evidence" value="ECO:0007669"/>
    <property type="project" value="UniProtKB-KW"/>
</dbReference>
<gene>
    <name evidence="2" type="primary">FTSZ2-2</name>
    <name evidence="2" type="ORF">MA16_Dca028920</name>
</gene>
<reference evidence="2 3" key="2">
    <citation type="journal article" date="2017" name="Nature">
        <title>The Apostasia genome and the evolution of orchids.</title>
        <authorList>
            <person name="Zhang G.Q."/>
            <person name="Liu K.W."/>
            <person name="Li Z."/>
            <person name="Lohaus R."/>
            <person name="Hsiao Y.Y."/>
            <person name="Niu S.C."/>
            <person name="Wang J.Y."/>
            <person name="Lin Y.C."/>
            <person name="Xu Q."/>
            <person name="Chen L.J."/>
            <person name="Yoshida K."/>
            <person name="Fujiwara S."/>
            <person name="Wang Z.W."/>
            <person name="Zhang Y.Q."/>
            <person name="Mitsuda N."/>
            <person name="Wang M."/>
            <person name="Liu G.H."/>
            <person name="Pecoraro L."/>
            <person name="Huang H.X."/>
            <person name="Xiao X.J."/>
            <person name="Lin M."/>
            <person name="Wu X.Y."/>
            <person name="Wu W.L."/>
            <person name="Chen Y.Y."/>
            <person name="Chang S.B."/>
            <person name="Sakamoto S."/>
            <person name="Ohme-Takagi M."/>
            <person name="Yagi M."/>
            <person name="Zeng S.J."/>
            <person name="Shen C.Y."/>
            <person name="Yeh C.M."/>
            <person name="Luo Y.B."/>
            <person name="Tsai W.C."/>
            <person name="Van de Peer Y."/>
            <person name="Liu Z.J."/>
        </authorList>
    </citation>
    <scope>NUCLEOTIDE SEQUENCE [LARGE SCALE GENOMIC DNA]</scope>
    <source>
        <tissue evidence="2">The whole plant</tissue>
    </source>
</reference>
<accession>A0A2I0V896</accession>
<dbReference type="AlphaFoldDB" id="A0A2I0V896"/>
<dbReference type="EMBL" id="KZ505400">
    <property type="protein sequence ID" value="PKU59635.1"/>
    <property type="molecule type" value="Genomic_DNA"/>
</dbReference>
<feature type="region of interest" description="Disordered" evidence="1">
    <location>
        <begin position="27"/>
        <end position="48"/>
    </location>
</feature>
<name>A0A2I0V896_9ASPA</name>
<reference evidence="2 3" key="1">
    <citation type="journal article" date="2016" name="Sci. Rep.">
        <title>The Dendrobium catenatum Lindl. genome sequence provides insights into polysaccharide synthase, floral development and adaptive evolution.</title>
        <authorList>
            <person name="Zhang G.Q."/>
            <person name="Xu Q."/>
            <person name="Bian C."/>
            <person name="Tsai W.C."/>
            <person name="Yeh C.M."/>
            <person name="Liu K.W."/>
            <person name="Yoshida K."/>
            <person name="Zhang L.S."/>
            <person name="Chang S.B."/>
            <person name="Chen F."/>
            <person name="Shi Y."/>
            <person name="Su Y.Y."/>
            <person name="Zhang Y.Q."/>
            <person name="Chen L.J."/>
            <person name="Yin Y."/>
            <person name="Lin M."/>
            <person name="Huang H."/>
            <person name="Deng H."/>
            <person name="Wang Z.W."/>
            <person name="Zhu S.L."/>
            <person name="Zhao X."/>
            <person name="Deng C."/>
            <person name="Niu S.C."/>
            <person name="Huang J."/>
            <person name="Wang M."/>
            <person name="Liu G.H."/>
            <person name="Yang H.J."/>
            <person name="Xiao X.J."/>
            <person name="Hsiao Y.Y."/>
            <person name="Wu W.L."/>
            <person name="Chen Y.Y."/>
            <person name="Mitsuda N."/>
            <person name="Ohme-Takagi M."/>
            <person name="Luo Y.B."/>
            <person name="Van de Peer Y."/>
            <person name="Liu Z.J."/>
        </authorList>
    </citation>
    <scope>NUCLEOTIDE SEQUENCE [LARGE SCALE GENOMIC DNA]</scope>
    <source>
        <tissue evidence="2">The whole plant</tissue>
    </source>
</reference>
<organism evidence="2 3">
    <name type="scientific">Dendrobium catenatum</name>
    <dbReference type="NCBI Taxonomy" id="906689"/>
    <lineage>
        <taxon>Eukaryota</taxon>
        <taxon>Viridiplantae</taxon>
        <taxon>Streptophyta</taxon>
        <taxon>Embryophyta</taxon>
        <taxon>Tracheophyta</taxon>
        <taxon>Spermatophyta</taxon>
        <taxon>Magnoliopsida</taxon>
        <taxon>Liliopsida</taxon>
        <taxon>Asparagales</taxon>
        <taxon>Orchidaceae</taxon>
        <taxon>Epidendroideae</taxon>
        <taxon>Malaxideae</taxon>
        <taxon>Dendrobiinae</taxon>
        <taxon>Dendrobium</taxon>
    </lineage>
</organism>
<keyword evidence="2" id="KW-0131">Cell cycle</keyword>
<dbReference type="STRING" id="906689.A0A2I0V896"/>
<keyword evidence="2" id="KW-0132">Cell division</keyword>
<keyword evidence="3" id="KW-1185">Reference proteome</keyword>
<proteinExistence type="predicted"/>
<evidence type="ECO:0000313" key="3">
    <source>
        <dbReference type="Proteomes" id="UP000233837"/>
    </source>
</evidence>
<evidence type="ECO:0000256" key="1">
    <source>
        <dbReference type="SAM" id="MobiDB-lite"/>
    </source>
</evidence>
<dbReference type="Proteomes" id="UP000233837">
    <property type="component" value="Unassembled WGS sequence"/>
</dbReference>
<sequence>MTHHSIQVSITLIATGFKRQEEIDSRISQGAQLGGPDNLGAGRRTSSSLAEGTTFEIPEFLKKKGRLRYPRA</sequence>
<evidence type="ECO:0000313" key="2">
    <source>
        <dbReference type="EMBL" id="PKU59635.1"/>
    </source>
</evidence>